<name>A0A9P7B8X3_MAUEX</name>
<dbReference type="AlphaFoldDB" id="A0A9P7B8X3"/>
<keyword evidence="3" id="KW-1185">Reference proteome</keyword>
<proteinExistence type="predicted"/>
<accession>A0A9P7B8X3</accession>
<protein>
    <submittedName>
        <fullName evidence="2">Uncharacterized protein</fullName>
    </submittedName>
</protein>
<feature type="region of interest" description="Disordered" evidence="1">
    <location>
        <begin position="278"/>
        <end position="306"/>
    </location>
</feature>
<feature type="region of interest" description="Disordered" evidence="1">
    <location>
        <begin position="569"/>
        <end position="635"/>
    </location>
</feature>
<evidence type="ECO:0000313" key="3">
    <source>
        <dbReference type="Proteomes" id="UP000750334"/>
    </source>
</evidence>
<organism evidence="2 3">
    <name type="scientific">Maudiozyma exigua</name>
    <name type="common">Yeast</name>
    <name type="synonym">Kazachstania exigua</name>
    <dbReference type="NCBI Taxonomy" id="34358"/>
    <lineage>
        <taxon>Eukaryota</taxon>
        <taxon>Fungi</taxon>
        <taxon>Dikarya</taxon>
        <taxon>Ascomycota</taxon>
        <taxon>Saccharomycotina</taxon>
        <taxon>Saccharomycetes</taxon>
        <taxon>Saccharomycetales</taxon>
        <taxon>Saccharomycetaceae</taxon>
        <taxon>Maudiozyma</taxon>
    </lineage>
</organism>
<feature type="compositionally biased region" description="Acidic residues" evidence="1">
    <location>
        <begin position="39"/>
        <end position="61"/>
    </location>
</feature>
<feature type="compositionally biased region" description="Basic residues" evidence="1">
    <location>
        <begin position="121"/>
        <end position="136"/>
    </location>
</feature>
<feature type="compositionally biased region" description="Polar residues" evidence="1">
    <location>
        <begin position="84"/>
        <end position="93"/>
    </location>
</feature>
<sequence>MQSESEEEEEEEETSEEETSEEEEDEEDEEEREIRGISDEESYSGDDSFEGDSDSGDESSYEEVHESRMGFLSKNRSNNRKKSYSTTKPTNFTPKIGLFNKKEGEKKQKKPLATTTTEKSKGRKLFGKKTSKKQVLHQKPVVGKKLSKAMQPGNQKNPFGVKKVATANTEDQKTKGKNGKKIKKGKDLLSSSSKSSLNKKLSSNSLSASKSPKTLKPPATGLPPVGESFVVADPKIKRLPNETEEKVYDNKVVKQATYSGEPPSGLPLDNVDVELTPKTENVDSNIPSQSNNLVEKPQHATNDASTKDVETNAYPQTLNPNGVESKQLPAGRFISAQDFRSSSSVDIPGGLPTSAQPQIIGYYLFSNPGTTIKEGSPIDELQNSKESTAMICGDNLMVSTPEGNNYSFKTKPFYSSELSGTEIPSQPEQLNKTSTVYSSESNNITRNIISDESNNSSPLMTNSNEMKYVAKFQPTVVPTNDNQNLTLDTAPQTNSTTYTSLISGSTPMNDGFTTPTSTTTPKPIGGNTLGSESQGAAPARIVSTPLVSTTEAKIAAMKAKGVKRLPREANGAFGKRGKDDPTVPRSYKKGMPKMKMGGMFGGKRPTKSRKETKKMMNEKEKRRSKIRDSIVTSFT</sequence>
<dbReference type="OrthoDB" id="4070053at2759"/>
<dbReference type="Proteomes" id="UP000750334">
    <property type="component" value="Unassembled WGS sequence"/>
</dbReference>
<feature type="compositionally biased region" description="Polar residues" evidence="1">
    <location>
        <begin position="282"/>
        <end position="304"/>
    </location>
</feature>
<feature type="compositionally biased region" description="Low complexity" evidence="1">
    <location>
        <begin position="188"/>
        <end position="211"/>
    </location>
</feature>
<feature type="compositionally biased region" description="Acidic residues" evidence="1">
    <location>
        <begin position="1"/>
        <end position="31"/>
    </location>
</feature>
<feature type="region of interest" description="Disordered" evidence="1">
    <location>
        <begin position="1"/>
        <end position="245"/>
    </location>
</feature>
<evidence type="ECO:0000313" key="2">
    <source>
        <dbReference type="EMBL" id="KAG0665330.1"/>
    </source>
</evidence>
<gene>
    <name evidence="2" type="ORF">C6P45_000468</name>
</gene>
<dbReference type="EMBL" id="PUHR01000113">
    <property type="protein sequence ID" value="KAG0665330.1"/>
    <property type="molecule type" value="Genomic_DNA"/>
</dbReference>
<evidence type="ECO:0000256" key="1">
    <source>
        <dbReference type="SAM" id="MobiDB-lite"/>
    </source>
</evidence>
<feature type="compositionally biased region" description="Basic and acidic residues" evidence="1">
    <location>
        <begin position="234"/>
        <end position="245"/>
    </location>
</feature>
<feature type="compositionally biased region" description="Basic residues" evidence="1">
    <location>
        <begin position="175"/>
        <end position="184"/>
    </location>
</feature>
<reference evidence="2 3" key="1">
    <citation type="submission" date="2020-11" db="EMBL/GenBank/DDBJ databases">
        <title>Kefir isolates.</title>
        <authorList>
            <person name="Marcisauskas S."/>
            <person name="Kim Y."/>
            <person name="Blasche S."/>
        </authorList>
    </citation>
    <scope>NUCLEOTIDE SEQUENCE [LARGE SCALE GENOMIC DNA]</scope>
    <source>
        <strain evidence="2 3">OG2</strain>
    </source>
</reference>
<comment type="caution">
    <text evidence="2">The sequence shown here is derived from an EMBL/GenBank/DDBJ whole genome shotgun (WGS) entry which is preliminary data.</text>
</comment>